<dbReference type="GO" id="GO:0004721">
    <property type="term" value="F:phosphoprotein phosphatase activity"/>
    <property type="evidence" value="ECO:0007669"/>
    <property type="project" value="InterPro"/>
</dbReference>
<keyword evidence="21" id="KW-1185">Reference proteome</keyword>
<evidence type="ECO:0000256" key="7">
    <source>
        <dbReference type="ARBA" id="ARBA00022553"/>
    </source>
</evidence>
<dbReference type="HOGENOM" id="CLU_000445_89_2_4"/>
<evidence type="ECO:0000256" key="17">
    <source>
        <dbReference type="ARBA" id="ARBA00025207"/>
    </source>
</evidence>
<keyword evidence="12 20" id="KW-0418">Kinase</keyword>
<comment type="subcellular location">
    <subcellularLocation>
        <location evidence="2">Cell membrane</location>
    </subcellularLocation>
</comment>
<keyword evidence="7" id="KW-0597">Phosphoprotein</keyword>
<dbReference type="GO" id="GO:0000155">
    <property type="term" value="F:phosphorelay sensor kinase activity"/>
    <property type="evidence" value="ECO:0007669"/>
    <property type="project" value="InterPro"/>
</dbReference>
<dbReference type="SUPFAM" id="SSF55874">
    <property type="entry name" value="ATPase domain of HSP90 chaperone/DNA topoisomerase II/histidine kinase"/>
    <property type="match status" value="1"/>
</dbReference>
<dbReference type="InterPro" id="IPR000014">
    <property type="entry name" value="PAS"/>
</dbReference>
<gene>
    <name evidence="20" type="ordered locus">Msip34_2260</name>
</gene>
<dbReference type="eggNOG" id="COG5002">
    <property type="taxonomic scope" value="Bacteria"/>
</dbReference>
<evidence type="ECO:0000256" key="6">
    <source>
        <dbReference type="ARBA" id="ARBA00022475"/>
    </source>
</evidence>
<evidence type="ECO:0000256" key="13">
    <source>
        <dbReference type="ARBA" id="ARBA00022840"/>
    </source>
</evidence>
<dbReference type="Pfam" id="PF13188">
    <property type="entry name" value="PAS_8"/>
    <property type="match status" value="1"/>
</dbReference>
<keyword evidence="9" id="KW-0808">Transferase</keyword>
<reference evidence="20 21" key="2">
    <citation type="journal article" date="2011" name="J. Bacteriol.">
        <title>Genomes of three methylotrophs from a single niche uncover genetic and metabolic divergence of Methylophilaceae.</title>
        <authorList>
            <person name="Lapidus A."/>
            <person name="Clum A."/>
            <person name="Labutti K."/>
            <person name="Kaluzhnaya M.G."/>
            <person name="Lim S."/>
            <person name="Beck D.A."/>
            <person name="Glavina Del Rio T."/>
            <person name="Nolan M."/>
            <person name="Mavromatis K."/>
            <person name="Huntemann M."/>
            <person name="Lucas S."/>
            <person name="Lidstrom M.E."/>
            <person name="Ivanova N."/>
            <person name="Chistoserdova L."/>
        </authorList>
    </citation>
    <scope>NUCLEOTIDE SEQUENCE [LARGE SCALE GENOMIC DNA]</scope>
    <source>
        <strain evidence="20 21">SIP3-4</strain>
    </source>
</reference>
<dbReference type="InterPro" id="IPR003661">
    <property type="entry name" value="HisK_dim/P_dom"/>
</dbReference>
<dbReference type="SMART" id="SM00387">
    <property type="entry name" value="HATPase_c"/>
    <property type="match status" value="1"/>
</dbReference>
<evidence type="ECO:0000256" key="3">
    <source>
        <dbReference type="ARBA" id="ARBA00012438"/>
    </source>
</evidence>
<keyword evidence="5" id="KW-0813">Transport</keyword>
<proteinExistence type="predicted"/>
<comment type="catalytic activity">
    <reaction evidence="1">
        <text>ATP + protein L-histidine = ADP + protein N-phospho-L-histidine.</text>
        <dbReference type="EC" id="2.7.13.3"/>
    </reaction>
</comment>
<dbReference type="InterPro" id="IPR036097">
    <property type="entry name" value="HisK_dim/P_sf"/>
</dbReference>
<dbReference type="InterPro" id="IPR005467">
    <property type="entry name" value="His_kinase_dom"/>
</dbReference>
<keyword evidence="6" id="KW-1003">Cell membrane</keyword>
<dbReference type="SMART" id="SM00388">
    <property type="entry name" value="HisKA"/>
    <property type="match status" value="1"/>
</dbReference>
<dbReference type="InterPro" id="IPR003594">
    <property type="entry name" value="HATPase_dom"/>
</dbReference>
<dbReference type="EMBL" id="CP001674">
    <property type="protein sequence ID" value="ACT51502.1"/>
    <property type="molecule type" value="Genomic_DNA"/>
</dbReference>
<feature type="transmembrane region" description="Helical" evidence="18">
    <location>
        <begin position="38"/>
        <end position="56"/>
    </location>
</feature>
<dbReference type="Gene3D" id="3.30.565.10">
    <property type="entry name" value="Histidine kinase-like ATPase, C-terminal domain"/>
    <property type="match status" value="1"/>
</dbReference>
<evidence type="ECO:0000256" key="11">
    <source>
        <dbReference type="ARBA" id="ARBA00022741"/>
    </source>
</evidence>
<evidence type="ECO:0000256" key="5">
    <source>
        <dbReference type="ARBA" id="ARBA00022448"/>
    </source>
</evidence>
<dbReference type="PRINTS" id="PR00344">
    <property type="entry name" value="BCTRLSENSOR"/>
</dbReference>
<evidence type="ECO:0000256" key="2">
    <source>
        <dbReference type="ARBA" id="ARBA00004236"/>
    </source>
</evidence>
<keyword evidence="16 18" id="KW-0472">Membrane</keyword>
<evidence type="ECO:0000256" key="4">
    <source>
        <dbReference type="ARBA" id="ARBA00019665"/>
    </source>
</evidence>
<dbReference type="Gene3D" id="1.10.287.130">
    <property type="match status" value="1"/>
</dbReference>
<dbReference type="EC" id="2.7.13.3" evidence="3"/>
<evidence type="ECO:0000256" key="12">
    <source>
        <dbReference type="ARBA" id="ARBA00022777"/>
    </source>
</evidence>
<dbReference type="Gene3D" id="3.30.450.20">
    <property type="entry name" value="PAS domain"/>
    <property type="match status" value="1"/>
</dbReference>
<dbReference type="InterPro" id="IPR035965">
    <property type="entry name" value="PAS-like_dom_sf"/>
</dbReference>
<feature type="domain" description="Histidine kinase" evidence="19">
    <location>
        <begin position="218"/>
        <end position="434"/>
    </location>
</feature>
<keyword evidence="8" id="KW-0592">Phosphate transport</keyword>
<dbReference type="NCBIfam" id="NF008235">
    <property type="entry name" value="PRK11006.1"/>
    <property type="match status" value="1"/>
</dbReference>
<dbReference type="PANTHER" id="PTHR45453">
    <property type="entry name" value="PHOSPHATE REGULON SENSOR PROTEIN PHOR"/>
    <property type="match status" value="1"/>
</dbReference>
<dbReference type="Pfam" id="PF02518">
    <property type="entry name" value="HATPase_c"/>
    <property type="match status" value="1"/>
</dbReference>
<dbReference type="SUPFAM" id="SSF47384">
    <property type="entry name" value="Homodimeric domain of signal transducing histidine kinase"/>
    <property type="match status" value="1"/>
</dbReference>
<accession>C6X9W1</accession>
<dbReference type="InterPro" id="IPR036890">
    <property type="entry name" value="HATPase_C_sf"/>
</dbReference>
<dbReference type="GO" id="GO:0005524">
    <property type="term" value="F:ATP binding"/>
    <property type="evidence" value="ECO:0007669"/>
    <property type="project" value="UniProtKB-KW"/>
</dbReference>
<reference evidence="21" key="1">
    <citation type="submission" date="2009-07" db="EMBL/GenBank/DDBJ databases">
        <title>Complete sequence of chromosome of Methylovorus sp. SIP3-4.</title>
        <authorList>
            <person name="Lucas S."/>
            <person name="Copeland A."/>
            <person name="Lapidus A."/>
            <person name="Glavina del Rio T."/>
            <person name="Tice H."/>
            <person name="Bruce D."/>
            <person name="Goodwin L."/>
            <person name="Pitluck S."/>
            <person name="Clum A."/>
            <person name="Larimer F."/>
            <person name="Land M."/>
            <person name="Hauser L."/>
            <person name="Kyrpides N."/>
            <person name="Mikhailova N."/>
            <person name="Kayluzhnaya M."/>
            <person name="Chistoserdova L."/>
        </authorList>
    </citation>
    <scope>NUCLEOTIDE SEQUENCE [LARGE SCALE GENOMIC DNA]</scope>
    <source>
        <strain evidence="21">SIP3-4</strain>
    </source>
</reference>
<feature type="transmembrane region" description="Helical" evidence="18">
    <location>
        <begin position="12"/>
        <end position="32"/>
    </location>
</feature>
<evidence type="ECO:0000259" key="19">
    <source>
        <dbReference type="PROSITE" id="PS50109"/>
    </source>
</evidence>
<dbReference type="PROSITE" id="PS50109">
    <property type="entry name" value="HIS_KIN"/>
    <property type="match status" value="1"/>
</dbReference>
<evidence type="ECO:0000256" key="18">
    <source>
        <dbReference type="SAM" id="Phobius"/>
    </source>
</evidence>
<evidence type="ECO:0000256" key="14">
    <source>
        <dbReference type="ARBA" id="ARBA00022989"/>
    </source>
</evidence>
<name>C6X9W1_METGS</name>
<evidence type="ECO:0000256" key="1">
    <source>
        <dbReference type="ARBA" id="ARBA00000085"/>
    </source>
</evidence>
<dbReference type="InterPro" id="IPR014310">
    <property type="entry name" value="Sig_transdc_His_kinase_PhoR"/>
</dbReference>
<dbReference type="CDD" id="cd00130">
    <property type="entry name" value="PAS"/>
    <property type="match status" value="1"/>
</dbReference>
<keyword evidence="14 18" id="KW-1133">Transmembrane helix</keyword>
<evidence type="ECO:0000313" key="20">
    <source>
        <dbReference type="EMBL" id="ACT51502.1"/>
    </source>
</evidence>
<evidence type="ECO:0000313" key="21">
    <source>
        <dbReference type="Proteomes" id="UP000002743"/>
    </source>
</evidence>
<dbReference type="InterPro" id="IPR021766">
    <property type="entry name" value="PhoR_N"/>
</dbReference>
<dbReference type="KEGG" id="mei:Msip34_2260"/>
<dbReference type="STRING" id="582744.Msip34_2260"/>
<dbReference type="Proteomes" id="UP000002743">
    <property type="component" value="Chromosome"/>
</dbReference>
<evidence type="ECO:0000256" key="8">
    <source>
        <dbReference type="ARBA" id="ARBA00022592"/>
    </source>
</evidence>
<keyword evidence="13" id="KW-0067">ATP-binding</keyword>
<dbReference type="GO" id="GO:0005886">
    <property type="term" value="C:plasma membrane"/>
    <property type="evidence" value="ECO:0007669"/>
    <property type="project" value="UniProtKB-SubCell"/>
</dbReference>
<dbReference type="SUPFAM" id="SSF55785">
    <property type="entry name" value="PYP-like sensor domain (PAS domain)"/>
    <property type="match status" value="1"/>
</dbReference>
<organism evidence="20 21">
    <name type="scientific">Methylovorus glucosotrophus (strain SIP3-4)</name>
    <dbReference type="NCBI Taxonomy" id="582744"/>
    <lineage>
        <taxon>Bacteria</taxon>
        <taxon>Pseudomonadati</taxon>
        <taxon>Pseudomonadota</taxon>
        <taxon>Betaproteobacteria</taxon>
        <taxon>Nitrosomonadales</taxon>
        <taxon>Methylophilaceae</taxon>
        <taxon>Methylovorus</taxon>
    </lineage>
</organism>
<dbReference type="Pfam" id="PF00512">
    <property type="entry name" value="HisKA"/>
    <property type="match status" value="1"/>
</dbReference>
<evidence type="ECO:0000256" key="9">
    <source>
        <dbReference type="ARBA" id="ARBA00022679"/>
    </source>
</evidence>
<dbReference type="FunFam" id="3.30.565.10:FF:000032">
    <property type="entry name" value="Phosphate regulon sensor histidine kinase PhoR"/>
    <property type="match status" value="1"/>
</dbReference>
<dbReference type="GO" id="GO:0016036">
    <property type="term" value="P:cellular response to phosphate starvation"/>
    <property type="evidence" value="ECO:0007669"/>
    <property type="project" value="TreeGrafter"/>
</dbReference>
<dbReference type="PANTHER" id="PTHR45453:SF1">
    <property type="entry name" value="PHOSPHATE REGULON SENSOR PROTEIN PHOR"/>
    <property type="match status" value="1"/>
</dbReference>
<dbReference type="AlphaFoldDB" id="C6X9W1"/>
<dbReference type="SMART" id="SM00091">
    <property type="entry name" value="PAS"/>
    <property type="match status" value="1"/>
</dbReference>
<evidence type="ECO:0000256" key="16">
    <source>
        <dbReference type="ARBA" id="ARBA00023136"/>
    </source>
</evidence>
<protein>
    <recommendedName>
        <fullName evidence="4">Phosphate regulon sensor protein PhoR</fullName>
        <ecNumber evidence="3">2.7.13.3</ecNumber>
    </recommendedName>
</protein>
<sequence length="450" mass="50715" precursor="true">MWNGSRVHDIRWRAFWLGFLLVTVSLVVWAVVDEIAALLVFGVGVVLYLATHLYWIHKLLQWFNKPDLATMPLGTGIWEDVFAAIYHQQRRYSRSQTQLSSALDRFRHAASALPDGVVLLNGHDLIEWCNPPAERHLGLSMKQDVGQPISYLVRSSDFISYLDSHNYTDPIKLKSWRLADTTLELQIIPFGINQKLLISRDISQLEKVEHMRRDFIANVSHELRTPLTVVGGFLETLSDMDGAVPDSTRSYFDMMQEQTGRMRRLVEDLLTLSQLENSPTIPQDTEIDINALLSMVMNEARGLSNDRHTITLEADTTLNLTGALEELHSALGNLVSNAIRYTPTGGSIHISWKTRGTDGVFSVKDTGLGIEQQHIDRLTERFYRVDRSRSRETGGTGLGLSIVKHILTRHQARLDIESEFGKGSTFSAVFPKARLVHKTSTPSNQSARTA</sequence>
<dbReference type="CDD" id="cd00082">
    <property type="entry name" value="HisKA"/>
    <property type="match status" value="1"/>
</dbReference>
<comment type="function">
    <text evidence="17">Member of the two-component regulatory system PhoR/PhoB involved in the phosphate regulon genes expression. PhoR may function as a membrane-associated protein kinase that phosphorylates PhoB in response to environmental signals.</text>
</comment>
<dbReference type="InterPro" id="IPR004358">
    <property type="entry name" value="Sig_transdc_His_kin-like_C"/>
</dbReference>
<keyword evidence="10 18" id="KW-0812">Transmembrane</keyword>
<keyword evidence="11" id="KW-0547">Nucleotide-binding</keyword>
<evidence type="ECO:0000256" key="10">
    <source>
        <dbReference type="ARBA" id="ARBA00022692"/>
    </source>
</evidence>
<dbReference type="Pfam" id="PF11808">
    <property type="entry name" value="PhoR"/>
    <property type="match status" value="1"/>
</dbReference>
<dbReference type="GO" id="GO:0006817">
    <property type="term" value="P:phosphate ion transport"/>
    <property type="evidence" value="ECO:0007669"/>
    <property type="project" value="UniProtKB-KW"/>
</dbReference>
<keyword evidence="15" id="KW-0902">Two-component regulatory system</keyword>
<dbReference type="FunFam" id="1.10.287.130:FF:000001">
    <property type="entry name" value="Two-component sensor histidine kinase"/>
    <property type="match status" value="1"/>
</dbReference>
<dbReference type="InterPro" id="IPR050351">
    <property type="entry name" value="BphY/WalK/GraS-like"/>
</dbReference>
<dbReference type="NCBIfam" id="TIGR02966">
    <property type="entry name" value="phoR_proteo"/>
    <property type="match status" value="1"/>
</dbReference>
<evidence type="ECO:0000256" key="15">
    <source>
        <dbReference type="ARBA" id="ARBA00023012"/>
    </source>
</evidence>